<sequence>MHWKNWKQLCKSKLSGLGLRSFVSFNQALLAKQSWRILVNPKTLLIKINKCRYFPHNGFLEARLCHNPSYTWRSILWGRLFKAIAREQAAADLLMWQFRNARCPQKDGNNDPAAAHKKQSPPDGFMKLNVDVAVSSTTAAIEVGALIRISNGEVMATLSKKITCLSSITKSSMF</sequence>
<organism evidence="1 2">
    <name type="scientific">Parasponia andersonii</name>
    <name type="common">Sponia andersonii</name>
    <dbReference type="NCBI Taxonomy" id="3476"/>
    <lineage>
        <taxon>Eukaryota</taxon>
        <taxon>Viridiplantae</taxon>
        <taxon>Streptophyta</taxon>
        <taxon>Embryophyta</taxon>
        <taxon>Tracheophyta</taxon>
        <taxon>Spermatophyta</taxon>
        <taxon>Magnoliopsida</taxon>
        <taxon>eudicotyledons</taxon>
        <taxon>Gunneridae</taxon>
        <taxon>Pentapetalae</taxon>
        <taxon>rosids</taxon>
        <taxon>fabids</taxon>
        <taxon>Rosales</taxon>
        <taxon>Cannabaceae</taxon>
        <taxon>Parasponia</taxon>
    </lineage>
</organism>
<evidence type="ECO:0000313" key="1">
    <source>
        <dbReference type="EMBL" id="PON43627.1"/>
    </source>
</evidence>
<gene>
    <name evidence="1" type="ORF">PanWU01x14_272440</name>
</gene>
<reference evidence="2" key="1">
    <citation type="submission" date="2016-06" db="EMBL/GenBank/DDBJ databases">
        <title>Parallel loss of symbiosis genes in relatives of nitrogen-fixing non-legume Parasponia.</title>
        <authorList>
            <person name="Van Velzen R."/>
            <person name="Holmer R."/>
            <person name="Bu F."/>
            <person name="Rutten L."/>
            <person name="Van Zeijl A."/>
            <person name="Liu W."/>
            <person name="Santuari L."/>
            <person name="Cao Q."/>
            <person name="Sharma T."/>
            <person name="Shen D."/>
            <person name="Roswanjaya Y."/>
            <person name="Wardhani T."/>
            <person name="Kalhor M.S."/>
            <person name="Jansen J."/>
            <person name="Van den Hoogen J."/>
            <person name="Gungor B."/>
            <person name="Hartog M."/>
            <person name="Hontelez J."/>
            <person name="Verver J."/>
            <person name="Yang W.-C."/>
            <person name="Schijlen E."/>
            <person name="Repin R."/>
            <person name="Schilthuizen M."/>
            <person name="Schranz E."/>
            <person name="Heidstra R."/>
            <person name="Miyata K."/>
            <person name="Fedorova E."/>
            <person name="Kohlen W."/>
            <person name="Bisseling T."/>
            <person name="Smit S."/>
            <person name="Geurts R."/>
        </authorList>
    </citation>
    <scope>NUCLEOTIDE SEQUENCE [LARGE SCALE GENOMIC DNA]</scope>
    <source>
        <strain evidence="2">cv. WU1-14</strain>
    </source>
</reference>
<dbReference type="EMBL" id="JXTB01000367">
    <property type="protein sequence ID" value="PON43627.1"/>
    <property type="molecule type" value="Genomic_DNA"/>
</dbReference>
<dbReference type="AlphaFoldDB" id="A0A2P5B4A0"/>
<accession>A0A2P5B4A0</accession>
<dbReference type="Proteomes" id="UP000237105">
    <property type="component" value="Unassembled WGS sequence"/>
</dbReference>
<protein>
    <submittedName>
        <fullName evidence="1">Uncharacterized protein</fullName>
    </submittedName>
</protein>
<name>A0A2P5B4A0_PARAD</name>
<evidence type="ECO:0000313" key="2">
    <source>
        <dbReference type="Proteomes" id="UP000237105"/>
    </source>
</evidence>
<proteinExistence type="predicted"/>
<keyword evidence="2" id="KW-1185">Reference proteome</keyword>
<dbReference type="OrthoDB" id="1929473at2759"/>
<comment type="caution">
    <text evidence="1">The sequence shown here is derived from an EMBL/GenBank/DDBJ whole genome shotgun (WGS) entry which is preliminary data.</text>
</comment>